<sequence>MPEIDKFSGSSSIEGVIKVKYDYEREKEKLGFEQNKGIKIKASEYEIIDTEKSSGIYSLDKEGIVDGTKEGIKAIGTKRVLIIPNKKEWESDVSFAILALKIGDNICHRVDLVRIEEGYDNDNLKEAVSKGFEEEFVIG</sequence>
<evidence type="ECO:0000313" key="2">
    <source>
        <dbReference type="Proteomes" id="UP000789739"/>
    </source>
</evidence>
<organism evidence="1 2">
    <name type="scientific">Paraglomus brasilianum</name>
    <dbReference type="NCBI Taxonomy" id="144538"/>
    <lineage>
        <taxon>Eukaryota</taxon>
        <taxon>Fungi</taxon>
        <taxon>Fungi incertae sedis</taxon>
        <taxon>Mucoromycota</taxon>
        <taxon>Glomeromycotina</taxon>
        <taxon>Glomeromycetes</taxon>
        <taxon>Paraglomerales</taxon>
        <taxon>Paraglomeraceae</taxon>
        <taxon>Paraglomus</taxon>
    </lineage>
</organism>
<dbReference type="Proteomes" id="UP000789739">
    <property type="component" value="Unassembled WGS sequence"/>
</dbReference>
<proteinExistence type="predicted"/>
<reference evidence="1" key="1">
    <citation type="submission" date="2021-06" db="EMBL/GenBank/DDBJ databases">
        <authorList>
            <person name="Kallberg Y."/>
            <person name="Tangrot J."/>
            <person name="Rosling A."/>
        </authorList>
    </citation>
    <scope>NUCLEOTIDE SEQUENCE</scope>
    <source>
        <strain evidence="1">BR232B</strain>
    </source>
</reference>
<keyword evidence="2" id="KW-1185">Reference proteome</keyword>
<dbReference type="AlphaFoldDB" id="A0A9N9BL60"/>
<evidence type="ECO:0000313" key="1">
    <source>
        <dbReference type="EMBL" id="CAG8568068.1"/>
    </source>
</evidence>
<protein>
    <submittedName>
        <fullName evidence="1">9828_t:CDS:1</fullName>
    </submittedName>
</protein>
<comment type="caution">
    <text evidence="1">The sequence shown here is derived from an EMBL/GenBank/DDBJ whole genome shotgun (WGS) entry which is preliminary data.</text>
</comment>
<gene>
    <name evidence="1" type="ORF">PBRASI_LOCUS5950</name>
</gene>
<accession>A0A9N9BL60</accession>
<name>A0A9N9BL60_9GLOM</name>
<dbReference type="EMBL" id="CAJVPI010000743">
    <property type="protein sequence ID" value="CAG8568068.1"/>
    <property type="molecule type" value="Genomic_DNA"/>
</dbReference>